<dbReference type="PATRIC" id="fig|1246995.3.peg.5835"/>
<feature type="region of interest" description="Disordered" evidence="1">
    <location>
        <begin position="1"/>
        <end position="74"/>
    </location>
</feature>
<name>U5W478_9ACTN</name>
<gene>
    <name evidence="2" type="ORF">AFR_28785</name>
</gene>
<evidence type="ECO:0000313" key="2">
    <source>
        <dbReference type="EMBL" id="AGZ44018.1"/>
    </source>
</evidence>
<dbReference type="AlphaFoldDB" id="U5W478"/>
<evidence type="ECO:0000313" key="3">
    <source>
        <dbReference type="Proteomes" id="UP000017746"/>
    </source>
</evidence>
<dbReference type="STRING" id="1246995.AFR_28785"/>
<proteinExistence type="predicted"/>
<feature type="compositionally biased region" description="Gly residues" evidence="1">
    <location>
        <begin position="51"/>
        <end position="65"/>
    </location>
</feature>
<protein>
    <recommendedName>
        <fullName evidence="4">Preprotein translocase YidC</fullName>
    </recommendedName>
</protein>
<dbReference type="KEGG" id="afs:AFR_28785"/>
<accession>U5W478</accession>
<dbReference type="HOGENOM" id="CLU_2523861_0_0_11"/>
<evidence type="ECO:0008006" key="4">
    <source>
        <dbReference type="Google" id="ProtNLM"/>
    </source>
</evidence>
<keyword evidence="3" id="KW-1185">Reference proteome</keyword>
<dbReference type="Proteomes" id="UP000017746">
    <property type="component" value="Chromosome"/>
</dbReference>
<dbReference type="RefSeq" id="WP_023560355.1">
    <property type="nucleotide sequence ID" value="NC_022657.1"/>
</dbReference>
<feature type="compositionally biased region" description="Basic and acidic residues" evidence="1">
    <location>
        <begin position="1"/>
        <end position="11"/>
    </location>
</feature>
<dbReference type="EMBL" id="CP006272">
    <property type="protein sequence ID" value="AGZ44018.1"/>
    <property type="molecule type" value="Genomic_DNA"/>
</dbReference>
<sequence>MTTQHGNRDGELPIDPAAKPEQGAPLTQVETDRRPPGVADSDIVTEPDGSGTAGGASGSTGGGSSMPGHPDAAR</sequence>
<organism evidence="2 3">
    <name type="scientific">Actinoplanes friuliensis DSM 7358</name>
    <dbReference type="NCBI Taxonomy" id="1246995"/>
    <lineage>
        <taxon>Bacteria</taxon>
        <taxon>Bacillati</taxon>
        <taxon>Actinomycetota</taxon>
        <taxon>Actinomycetes</taxon>
        <taxon>Micromonosporales</taxon>
        <taxon>Micromonosporaceae</taxon>
        <taxon>Actinoplanes</taxon>
    </lineage>
</organism>
<dbReference type="eggNOG" id="ENOG50328FR">
    <property type="taxonomic scope" value="Bacteria"/>
</dbReference>
<evidence type="ECO:0000256" key="1">
    <source>
        <dbReference type="SAM" id="MobiDB-lite"/>
    </source>
</evidence>
<reference evidence="2 3" key="1">
    <citation type="journal article" date="2014" name="J. Biotechnol.">
        <title>Complete genome sequence of the actinobacterium Actinoplanes friuliensis HAG 010964, producer of the lipopeptide antibiotic friulimycin.</title>
        <authorList>
            <person name="Ruckert C."/>
            <person name="Szczepanowski R."/>
            <person name="Albersmeier A."/>
            <person name="Goesmann A."/>
            <person name="Fischer N."/>
            <person name="Steinkamper A."/>
            <person name="Puhler A."/>
            <person name="Biener R."/>
            <person name="Schwartz D."/>
            <person name="Kalinowski J."/>
        </authorList>
    </citation>
    <scope>NUCLEOTIDE SEQUENCE [LARGE SCALE GENOMIC DNA]</scope>
    <source>
        <strain evidence="2 3">DSM 7358</strain>
    </source>
</reference>